<comment type="caution">
    <text evidence="2">The sequence shown here is derived from an EMBL/GenBank/DDBJ whole genome shotgun (WGS) entry which is preliminary data.</text>
</comment>
<evidence type="ECO:0000313" key="3">
    <source>
        <dbReference type="Proteomes" id="UP001240164"/>
    </source>
</evidence>
<dbReference type="AlphaFoldDB" id="A0ABD5AKP0"/>
<name>A0ABD5AKP0_ACICA</name>
<proteinExistence type="predicted"/>
<evidence type="ECO:0000313" key="2">
    <source>
        <dbReference type="EMBL" id="MDP9803152.1"/>
    </source>
</evidence>
<keyword evidence="1" id="KW-0812">Transmembrane</keyword>
<keyword evidence="1" id="KW-1133">Transmembrane helix</keyword>
<feature type="transmembrane region" description="Helical" evidence="1">
    <location>
        <begin position="57"/>
        <end position="80"/>
    </location>
</feature>
<accession>A0ABD5AKP0</accession>
<sequence length="86" mass="9296">MLTMLVEVIMGVFIANFKASEHPIINIIIRGIIIAVVMFLLMIFSDLSNGKESSIGLGLAISIGGGLIISLAVFLIEIFANYLDKK</sequence>
<dbReference type="RefSeq" id="WP_045126293.1">
    <property type="nucleotide sequence ID" value="NZ_CAJHHQ010000002.1"/>
</dbReference>
<reference evidence="2 3" key="1">
    <citation type="submission" date="2023-07" db="EMBL/GenBank/DDBJ databases">
        <title>Sorghum-associated microbial communities from plants grown in Nebraska, USA.</title>
        <authorList>
            <person name="Schachtman D."/>
        </authorList>
    </citation>
    <scope>NUCLEOTIDE SEQUENCE [LARGE SCALE GENOMIC DNA]</scope>
    <source>
        <strain evidence="2 3">CC146</strain>
    </source>
</reference>
<gene>
    <name evidence="2" type="ORF">J2771_001406</name>
</gene>
<dbReference type="EMBL" id="JAUSQP010000001">
    <property type="protein sequence ID" value="MDP9803152.1"/>
    <property type="molecule type" value="Genomic_DNA"/>
</dbReference>
<feature type="transmembrane region" description="Helical" evidence="1">
    <location>
        <begin position="27"/>
        <end position="45"/>
    </location>
</feature>
<keyword evidence="1" id="KW-0472">Membrane</keyword>
<organism evidence="2 3">
    <name type="scientific">Acinetobacter calcoaceticus</name>
    <dbReference type="NCBI Taxonomy" id="471"/>
    <lineage>
        <taxon>Bacteria</taxon>
        <taxon>Pseudomonadati</taxon>
        <taxon>Pseudomonadota</taxon>
        <taxon>Gammaproteobacteria</taxon>
        <taxon>Moraxellales</taxon>
        <taxon>Moraxellaceae</taxon>
        <taxon>Acinetobacter</taxon>
        <taxon>Acinetobacter calcoaceticus/baumannii complex</taxon>
    </lineage>
</organism>
<dbReference type="Proteomes" id="UP001240164">
    <property type="component" value="Unassembled WGS sequence"/>
</dbReference>
<evidence type="ECO:0000256" key="1">
    <source>
        <dbReference type="SAM" id="Phobius"/>
    </source>
</evidence>
<protein>
    <submittedName>
        <fullName evidence="2">FtsH-binding integral membrane protein</fullName>
    </submittedName>
</protein>